<keyword evidence="7" id="KW-0238">DNA-binding</keyword>
<keyword evidence="3" id="KW-0479">Metal-binding</keyword>
<dbReference type="GO" id="GO:0000110">
    <property type="term" value="C:nucleotide-excision repair factor 1 complex"/>
    <property type="evidence" value="ECO:0007669"/>
    <property type="project" value="TreeGrafter"/>
</dbReference>
<dbReference type="NCBIfam" id="TIGR00598">
    <property type="entry name" value="rad14"/>
    <property type="match status" value="1"/>
</dbReference>
<dbReference type="GO" id="GO:1901255">
    <property type="term" value="P:nucleotide-excision repair involved in interstrand cross-link repair"/>
    <property type="evidence" value="ECO:0007669"/>
    <property type="project" value="TreeGrafter"/>
</dbReference>
<evidence type="ECO:0000256" key="7">
    <source>
        <dbReference type="ARBA" id="ARBA00023125"/>
    </source>
</evidence>
<evidence type="ECO:0000313" key="12">
    <source>
        <dbReference type="EnsemblMetazoa" id="CLYHEMP001534.1"/>
    </source>
</evidence>
<accession>A0A7M5UN50</accession>
<dbReference type="InterPro" id="IPR022656">
    <property type="entry name" value="XPA_C"/>
</dbReference>
<feature type="region of interest" description="Disordered" evidence="10">
    <location>
        <begin position="193"/>
        <end position="213"/>
    </location>
</feature>
<keyword evidence="6" id="KW-0862">Zinc</keyword>
<dbReference type="PROSITE" id="PS00752">
    <property type="entry name" value="XPA_1"/>
    <property type="match status" value="1"/>
</dbReference>
<sequence length="272" mass="31949">MSTLEDKPEDEKTKELSVAQKVRMERNRQRALLLRSSRLTSHPYASEEAKTVHVGGSSVVDSGGGFFIDEDENEEEEMVNAADLPKQPGPIIDGSEDLCEDCHKKFSDSYLLKHFDVQVCDACRSLQKDEAYKMITKTDARQKFCLKDCDFDIREPPLKFIVRKNPHNDRWGDMKLYLELQVHKRAMEVWGDEETLEEQKEKRTDNKEKAKRKKYEKRIKELRKAVRTSTWQKDLSKHVHDYDSANEVYDEEEDVYTKKCKTCDHQITYEKM</sequence>
<dbReference type="InterPro" id="IPR037129">
    <property type="entry name" value="XPA_sf"/>
</dbReference>
<evidence type="ECO:0000256" key="5">
    <source>
        <dbReference type="ARBA" id="ARBA00022771"/>
    </source>
</evidence>
<dbReference type="InterPro" id="IPR009061">
    <property type="entry name" value="DNA-bd_dom_put_sf"/>
</dbReference>
<keyword evidence="13" id="KW-1185">Reference proteome</keyword>
<dbReference type="InterPro" id="IPR000465">
    <property type="entry name" value="XPA/RAD14"/>
</dbReference>
<dbReference type="InterPro" id="IPR022652">
    <property type="entry name" value="Znf_XPA_CS"/>
</dbReference>
<evidence type="ECO:0000313" key="13">
    <source>
        <dbReference type="Proteomes" id="UP000594262"/>
    </source>
</evidence>
<dbReference type="AlphaFoldDB" id="A0A7M5UN50"/>
<evidence type="ECO:0000256" key="10">
    <source>
        <dbReference type="SAM" id="MobiDB-lite"/>
    </source>
</evidence>
<protein>
    <recommendedName>
        <fullName evidence="11">XPA C-terminal domain-containing protein</fullName>
    </recommendedName>
</protein>
<dbReference type="Proteomes" id="UP000594262">
    <property type="component" value="Unplaced"/>
</dbReference>
<evidence type="ECO:0000256" key="3">
    <source>
        <dbReference type="ARBA" id="ARBA00022723"/>
    </source>
</evidence>
<dbReference type="PANTHER" id="PTHR10142:SF0">
    <property type="entry name" value="DNA REPAIR PROTEIN COMPLEMENTING XP-A CELLS"/>
    <property type="match status" value="1"/>
</dbReference>
<comment type="similarity">
    <text evidence="2">Belongs to the XPA family.</text>
</comment>
<comment type="subcellular location">
    <subcellularLocation>
        <location evidence="1">Nucleus</location>
    </subcellularLocation>
</comment>
<dbReference type="SUPFAM" id="SSF57716">
    <property type="entry name" value="Glucocorticoid receptor-like (DNA-binding domain)"/>
    <property type="match status" value="1"/>
</dbReference>
<dbReference type="GO" id="GO:0006284">
    <property type="term" value="P:base-excision repair"/>
    <property type="evidence" value="ECO:0007669"/>
    <property type="project" value="TreeGrafter"/>
</dbReference>
<dbReference type="GO" id="GO:0008270">
    <property type="term" value="F:zinc ion binding"/>
    <property type="evidence" value="ECO:0007669"/>
    <property type="project" value="UniProtKB-KW"/>
</dbReference>
<dbReference type="GO" id="GO:0003684">
    <property type="term" value="F:damaged DNA binding"/>
    <property type="evidence" value="ECO:0007669"/>
    <property type="project" value="InterPro"/>
</dbReference>
<dbReference type="Gene3D" id="3.90.530.10">
    <property type="entry name" value="XPA C-terminal domain"/>
    <property type="match status" value="1"/>
</dbReference>
<dbReference type="PANTHER" id="PTHR10142">
    <property type="entry name" value="DNA REPAIR PROTEIN COMPLEMENTING XP-A CELLS"/>
    <property type="match status" value="1"/>
</dbReference>
<dbReference type="CDD" id="cd21076">
    <property type="entry name" value="DBD_XPA"/>
    <property type="match status" value="1"/>
</dbReference>
<evidence type="ECO:0000256" key="1">
    <source>
        <dbReference type="ARBA" id="ARBA00004123"/>
    </source>
</evidence>
<dbReference type="SUPFAM" id="SSF46955">
    <property type="entry name" value="Putative DNA-binding domain"/>
    <property type="match status" value="1"/>
</dbReference>
<dbReference type="GeneID" id="136800678"/>
<dbReference type="RefSeq" id="XP_066913431.1">
    <property type="nucleotide sequence ID" value="XM_067057330.1"/>
</dbReference>
<dbReference type="OrthoDB" id="68328at2759"/>
<name>A0A7M5UN50_9CNID</name>
<dbReference type="GO" id="GO:0070914">
    <property type="term" value="P:UV-damage excision repair"/>
    <property type="evidence" value="ECO:0007669"/>
    <property type="project" value="TreeGrafter"/>
</dbReference>
<dbReference type="Pfam" id="PF01286">
    <property type="entry name" value="XPA_N"/>
    <property type="match status" value="1"/>
</dbReference>
<dbReference type="GO" id="GO:0000715">
    <property type="term" value="P:nucleotide-excision repair, DNA damage recognition"/>
    <property type="evidence" value="ECO:0007669"/>
    <property type="project" value="TreeGrafter"/>
</dbReference>
<feature type="compositionally biased region" description="Basic and acidic residues" evidence="10">
    <location>
        <begin position="197"/>
        <end position="208"/>
    </location>
</feature>
<evidence type="ECO:0000256" key="4">
    <source>
        <dbReference type="ARBA" id="ARBA00022763"/>
    </source>
</evidence>
<proteinExistence type="inferred from homology"/>
<evidence type="ECO:0000259" key="11">
    <source>
        <dbReference type="Pfam" id="PF05181"/>
    </source>
</evidence>
<keyword evidence="8" id="KW-0234">DNA repair</keyword>
<evidence type="ECO:0000256" key="8">
    <source>
        <dbReference type="ARBA" id="ARBA00023204"/>
    </source>
</evidence>
<evidence type="ECO:0000256" key="9">
    <source>
        <dbReference type="ARBA" id="ARBA00023242"/>
    </source>
</evidence>
<evidence type="ECO:0000256" key="2">
    <source>
        <dbReference type="ARBA" id="ARBA00005548"/>
    </source>
</evidence>
<organism evidence="12 13">
    <name type="scientific">Clytia hemisphaerica</name>
    <dbReference type="NCBI Taxonomy" id="252671"/>
    <lineage>
        <taxon>Eukaryota</taxon>
        <taxon>Metazoa</taxon>
        <taxon>Cnidaria</taxon>
        <taxon>Hydrozoa</taxon>
        <taxon>Hydroidolina</taxon>
        <taxon>Leptothecata</taxon>
        <taxon>Obeliida</taxon>
        <taxon>Clytiidae</taxon>
        <taxon>Clytia</taxon>
    </lineage>
</organism>
<keyword evidence="9" id="KW-0539">Nucleus</keyword>
<keyword evidence="4" id="KW-0227">DNA damage</keyword>
<dbReference type="FunFam" id="3.90.530.10:FF:000001">
    <property type="entry name" value="DNA repair protein complementing XP-A cells"/>
    <property type="match status" value="1"/>
</dbReference>
<keyword evidence="5" id="KW-0863">Zinc-finger</keyword>
<dbReference type="EnsemblMetazoa" id="CLYHEMT001534.1">
    <property type="protein sequence ID" value="CLYHEMP001534.1"/>
    <property type="gene ID" value="CLYHEMG001534"/>
</dbReference>
<reference evidence="12" key="1">
    <citation type="submission" date="2021-01" db="UniProtKB">
        <authorList>
            <consortium name="EnsemblMetazoa"/>
        </authorList>
    </citation>
    <scope>IDENTIFICATION</scope>
</reference>
<evidence type="ECO:0000256" key="6">
    <source>
        <dbReference type="ARBA" id="ARBA00022833"/>
    </source>
</evidence>
<dbReference type="Pfam" id="PF05181">
    <property type="entry name" value="XPA_C"/>
    <property type="match status" value="1"/>
</dbReference>
<feature type="domain" description="XPA C-terminal" evidence="11">
    <location>
        <begin position="132"/>
        <end position="182"/>
    </location>
</feature>